<evidence type="ECO:0000256" key="1">
    <source>
        <dbReference type="ARBA" id="ARBA00008814"/>
    </source>
</evidence>
<dbReference type="Pfam" id="PF01497">
    <property type="entry name" value="Peripla_BP_2"/>
    <property type="match status" value="1"/>
</dbReference>
<dbReference type="EMBL" id="RKHQ01000001">
    <property type="protein sequence ID" value="ROR96548.1"/>
    <property type="molecule type" value="Genomic_DNA"/>
</dbReference>
<reference evidence="4 5" key="1">
    <citation type="submission" date="2018-11" db="EMBL/GenBank/DDBJ databases">
        <title>Sequencing the genomes of 1000 actinobacteria strains.</title>
        <authorList>
            <person name="Klenk H.-P."/>
        </authorList>
    </citation>
    <scope>NUCLEOTIDE SEQUENCE [LARGE SCALE GENOMIC DNA]</scope>
    <source>
        <strain evidence="4 5">DSM 13521</strain>
    </source>
</reference>
<comment type="caution">
    <text evidence="4">The sequence shown here is derived from an EMBL/GenBank/DDBJ whole genome shotgun (WGS) entry which is preliminary data.</text>
</comment>
<dbReference type="PROSITE" id="PS51257">
    <property type="entry name" value="PROKAR_LIPOPROTEIN"/>
    <property type="match status" value="1"/>
</dbReference>
<sequence>MASLRSPASRSLARTRARLVASALLGAVLALAGCATHGGSSTDVTDATPGVALADATVVSDARAYEGPSTALLTAPGLHPVAEDPQPRLPVTVTDAQGTEVTVTDVSRIIALDIYGTNARTVAELGLLGNLVGRDTSTAFPEAIDLPNVTPGGHELNAEAILALEPTVVVADTTQGPWDVILQLREAGIPVVITSSERSLDTAADDIRFLADALGVPEEGERLAERTETAIDSITEQIATVADEATGGDPLRMAFLYVRGGTGIYYLFGDGSGAGSLITALGGVDIATEVGLTGMKPVTDEGLIAMQPDVLLVMTKGLESAGGVDGLLNAVPAIAQTPAGEHRRIVDMDDATILSFGPTSADVLEALAVAIYAPGPGA</sequence>
<dbReference type="RefSeq" id="WP_245967936.1">
    <property type="nucleotide sequence ID" value="NZ_CALFQU010000049.1"/>
</dbReference>
<dbReference type="PROSITE" id="PS50983">
    <property type="entry name" value="FE_B12_PBP"/>
    <property type="match status" value="1"/>
</dbReference>
<dbReference type="SUPFAM" id="SSF53807">
    <property type="entry name" value="Helical backbone' metal receptor"/>
    <property type="match status" value="1"/>
</dbReference>
<dbReference type="Gene3D" id="3.40.50.1980">
    <property type="entry name" value="Nitrogenase molybdenum iron protein domain"/>
    <property type="match status" value="2"/>
</dbReference>
<keyword evidence="5" id="KW-1185">Reference proteome</keyword>
<dbReference type="AlphaFoldDB" id="A0A3N2DA90"/>
<accession>A0A3N2DA90</accession>
<organism evidence="4 5">
    <name type="scientific">Salana multivorans</name>
    <dbReference type="NCBI Taxonomy" id="120377"/>
    <lineage>
        <taxon>Bacteria</taxon>
        <taxon>Bacillati</taxon>
        <taxon>Actinomycetota</taxon>
        <taxon>Actinomycetes</taxon>
        <taxon>Micrococcales</taxon>
        <taxon>Beutenbergiaceae</taxon>
        <taxon>Salana</taxon>
    </lineage>
</organism>
<name>A0A3N2DA90_9MICO</name>
<keyword evidence="2" id="KW-0732">Signal</keyword>
<dbReference type="InterPro" id="IPR050902">
    <property type="entry name" value="ABC_Transporter_SBP"/>
</dbReference>
<evidence type="ECO:0000313" key="4">
    <source>
        <dbReference type="EMBL" id="ROR96548.1"/>
    </source>
</evidence>
<feature type="chain" id="PRO_5018204881" evidence="2">
    <location>
        <begin position="33"/>
        <end position="378"/>
    </location>
</feature>
<evidence type="ECO:0000259" key="3">
    <source>
        <dbReference type="PROSITE" id="PS50983"/>
    </source>
</evidence>
<protein>
    <submittedName>
        <fullName evidence="4">Iron complex transport system substrate-binding protein</fullName>
    </submittedName>
</protein>
<dbReference type="PANTHER" id="PTHR30535">
    <property type="entry name" value="VITAMIN B12-BINDING PROTEIN"/>
    <property type="match status" value="1"/>
</dbReference>
<dbReference type="Proteomes" id="UP000275356">
    <property type="component" value="Unassembled WGS sequence"/>
</dbReference>
<evidence type="ECO:0000313" key="5">
    <source>
        <dbReference type="Proteomes" id="UP000275356"/>
    </source>
</evidence>
<proteinExistence type="inferred from homology"/>
<dbReference type="PANTHER" id="PTHR30535:SF4">
    <property type="entry name" value="HEMIN-BINDING PERIPLASMIC PROTEIN HMUT"/>
    <property type="match status" value="1"/>
</dbReference>
<gene>
    <name evidence="4" type="ORF">EDD28_1133</name>
</gene>
<evidence type="ECO:0000256" key="2">
    <source>
        <dbReference type="SAM" id="SignalP"/>
    </source>
</evidence>
<comment type="similarity">
    <text evidence="1">Belongs to the bacterial solute-binding protein 8 family.</text>
</comment>
<dbReference type="InterPro" id="IPR002491">
    <property type="entry name" value="ABC_transptr_periplasmic_BD"/>
</dbReference>
<feature type="domain" description="Fe/B12 periplasmic-binding" evidence="3">
    <location>
        <begin position="108"/>
        <end position="375"/>
    </location>
</feature>
<feature type="signal peptide" evidence="2">
    <location>
        <begin position="1"/>
        <end position="32"/>
    </location>
</feature>